<dbReference type="PANTHER" id="PTHR11750:SF26">
    <property type="entry name" value="PROTEIN N-TERMINAL AMIDASE"/>
    <property type="match status" value="1"/>
</dbReference>
<dbReference type="EMBL" id="CANTFM010002175">
    <property type="protein sequence ID" value="CAI5744725.1"/>
    <property type="molecule type" value="Genomic_DNA"/>
</dbReference>
<dbReference type="SUPFAM" id="SSF56317">
    <property type="entry name" value="Carbon-nitrogen hydrolase"/>
    <property type="match status" value="1"/>
</dbReference>
<evidence type="ECO:0000313" key="7">
    <source>
        <dbReference type="Proteomes" id="UP001162029"/>
    </source>
</evidence>
<accession>A0AAV0V6B1</accession>
<dbReference type="PROSITE" id="PS50600">
    <property type="entry name" value="ULP_PROTEASE"/>
    <property type="match status" value="1"/>
</dbReference>
<evidence type="ECO:0000313" key="6">
    <source>
        <dbReference type="EMBL" id="CAI5744725.1"/>
    </source>
</evidence>
<evidence type="ECO:0000256" key="2">
    <source>
        <dbReference type="ARBA" id="ARBA00022670"/>
    </source>
</evidence>
<evidence type="ECO:0000259" key="5">
    <source>
        <dbReference type="PROSITE" id="PS50600"/>
    </source>
</evidence>
<dbReference type="PANTHER" id="PTHR11750">
    <property type="entry name" value="PROTEIN N-TERMINAL AMIDASE"/>
    <property type="match status" value="1"/>
</dbReference>
<comment type="similarity">
    <text evidence="1">Belongs to the peptidase C48 family.</text>
</comment>
<evidence type="ECO:0000256" key="1">
    <source>
        <dbReference type="ARBA" id="ARBA00005234"/>
    </source>
</evidence>
<dbReference type="InterPro" id="IPR036526">
    <property type="entry name" value="C-N_Hydrolase_sf"/>
</dbReference>
<feature type="domain" description="Ubiquitin-like protease family profile" evidence="5">
    <location>
        <begin position="11"/>
        <end position="178"/>
    </location>
</feature>
<dbReference type="Gene3D" id="3.60.110.10">
    <property type="entry name" value="Carbon-nitrogen hydrolase"/>
    <property type="match status" value="1"/>
</dbReference>
<dbReference type="PROSITE" id="PS50263">
    <property type="entry name" value="CN_HYDROLASE"/>
    <property type="match status" value="1"/>
</dbReference>
<protein>
    <recommendedName>
        <fullName evidence="8">Ubiquitin-like protease family profile domain-containing protein</fullName>
    </recommendedName>
</protein>
<evidence type="ECO:0000256" key="3">
    <source>
        <dbReference type="ARBA" id="ARBA00022801"/>
    </source>
</evidence>
<dbReference type="Pfam" id="PF02902">
    <property type="entry name" value="Peptidase_C48"/>
    <property type="match status" value="1"/>
</dbReference>
<dbReference type="InterPro" id="IPR003653">
    <property type="entry name" value="Peptidase_C48_C"/>
</dbReference>
<dbReference type="Pfam" id="PF00795">
    <property type="entry name" value="CN_hydrolase"/>
    <property type="match status" value="1"/>
</dbReference>
<dbReference type="GO" id="GO:0070773">
    <property type="term" value="F:protein-N-terminal glutamine amidohydrolase activity"/>
    <property type="evidence" value="ECO:0007669"/>
    <property type="project" value="InterPro"/>
</dbReference>
<dbReference type="Proteomes" id="UP001162029">
    <property type="component" value="Unassembled WGS sequence"/>
</dbReference>
<name>A0AAV0V6B1_9STRA</name>
<dbReference type="SUPFAM" id="SSF54001">
    <property type="entry name" value="Cysteine proteinases"/>
    <property type="match status" value="1"/>
</dbReference>
<comment type="caution">
    <text evidence="6">The sequence shown here is derived from an EMBL/GenBank/DDBJ whole genome shotgun (WGS) entry which is preliminary data.</text>
</comment>
<reference evidence="6" key="1">
    <citation type="submission" date="2022-12" db="EMBL/GenBank/DDBJ databases">
        <authorList>
            <person name="Webb A."/>
        </authorList>
    </citation>
    <scope>NUCLEOTIDE SEQUENCE</scope>
    <source>
        <strain evidence="6">Pd1</strain>
    </source>
</reference>
<sequence>MTKQVLNYHDVQLYEVDVALVTSQGQWLNDNLINFYLQYLTQTCASSDVLLMDPAVVSCLLHQCEDEDEYVDLAKGLDLAIRRLCIIPVSDNDKLDGVSSHWSLLLYCDGNFRHLDSSAGHNQYAAQRVANVFELLLQAIGRHDGDGASERVEEVADAPQQQNGYDCGMYVLVLAEYFCGPYEETTTLDVYVTPERATKLRLEMLRLIKRLKHMIAIVQYDPQLGLVERNMKHVNEMVASLSENDKIDVLMLSEMAFTGYVFRSKAKVAQVAEIAGKGQTFRWCQRHARRLHCMVTCGYVEKEGDLLYNSMLVVSPDGKVACNPRKTFLYETDKLWATPGKGFCTWYCPWLDKTISFGICMDINPDDFKAPFSAYEFGSHVVEKQSDLVLFACAWNDFEAYDLEPYSTLSYWAHRLSPVIDALAKAEYSKRNCHFLCSNRIGTENGTFFVGASCVLSLKEPAVNAHAGRCTEELLRVEIPDEDTVGKDE</sequence>
<dbReference type="GO" id="GO:0006508">
    <property type="term" value="P:proteolysis"/>
    <property type="evidence" value="ECO:0007669"/>
    <property type="project" value="UniProtKB-KW"/>
</dbReference>
<dbReference type="InterPro" id="IPR003010">
    <property type="entry name" value="C-N_Hydrolase"/>
</dbReference>
<dbReference type="AlphaFoldDB" id="A0AAV0V6B1"/>
<proteinExistence type="inferred from homology"/>
<evidence type="ECO:0008006" key="8">
    <source>
        <dbReference type="Google" id="ProtNLM"/>
    </source>
</evidence>
<dbReference type="InterPro" id="IPR038765">
    <property type="entry name" value="Papain-like_cys_pep_sf"/>
</dbReference>
<keyword evidence="2" id="KW-0645">Protease</keyword>
<keyword evidence="7" id="KW-1185">Reference proteome</keyword>
<feature type="domain" description="CN hydrolase" evidence="4">
    <location>
        <begin position="213"/>
        <end position="481"/>
    </location>
</feature>
<gene>
    <name evidence="6" type="ORF">PDE001_LOCUS9853</name>
</gene>
<dbReference type="GO" id="GO:0030163">
    <property type="term" value="P:protein catabolic process"/>
    <property type="evidence" value="ECO:0007669"/>
    <property type="project" value="TreeGrafter"/>
</dbReference>
<dbReference type="GO" id="GO:0008234">
    <property type="term" value="F:cysteine-type peptidase activity"/>
    <property type="evidence" value="ECO:0007669"/>
    <property type="project" value="InterPro"/>
</dbReference>
<dbReference type="GO" id="GO:0008418">
    <property type="term" value="F:protein-N-terminal asparagine amidohydrolase activity"/>
    <property type="evidence" value="ECO:0007669"/>
    <property type="project" value="InterPro"/>
</dbReference>
<organism evidence="6 7">
    <name type="scientific">Peronospora destructor</name>
    <dbReference type="NCBI Taxonomy" id="86335"/>
    <lineage>
        <taxon>Eukaryota</taxon>
        <taxon>Sar</taxon>
        <taxon>Stramenopiles</taxon>
        <taxon>Oomycota</taxon>
        <taxon>Peronosporomycetes</taxon>
        <taxon>Peronosporales</taxon>
        <taxon>Peronosporaceae</taxon>
        <taxon>Peronospora</taxon>
    </lineage>
</organism>
<dbReference type="InterPro" id="IPR039703">
    <property type="entry name" value="Nta1"/>
</dbReference>
<evidence type="ECO:0000259" key="4">
    <source>
        <dbReference type="PROSITE" id="PS50263"/>
    </source>
</evidence>
<dbReference type="Gene3D" id="3.40.395.10">
    <property type="entry name" value="Adenoviral Proteinase, Chain A"/>
    <property type="match status" value="1"/>
</dbReference>
<keyword evidence="3" id="KW-0378">Hydrolase</keyword>